<feature type="transmembrane region" description="Helical" evidence="6">
    <location>
        <begin position="362"/>
        <end position="380"/>
    </location>
</feature>
<dbReference type="AlphaFoldDB" id="A0A9W7FKY8"/>
<feature type="transmembrane region" description="Helical" evidence="6">
    <location>
        <begin position="312"/>
        <end position="332"/>
    </location>
</feature>
<dbReference type="Proteomes" id="UP001165122">
    <property type="component" value="Unassembled WGS sequence"/>
</dbReference>
<organism evidence="7 8">
    <name type="scientific">Triparma laevis f. longispina</name>
    <dbReference type="NCBI Taxonomy" id="1714387"/>
    <lineage>
        <taxon>Eukaryota</taxon>
        <taxon>Sar</taxon>
        <taxon>Stramenopiles</taxon>
        <taxon>Ochrophyta</taxon>
        <taxon>Bolidophyceae</taxon>
        <taxon>Parmales</taxon>
        <taxon>Triparmaceae</taxon>
        <taxon>Triparma</taxon>
    </lineage>
</organism>
<dbReference type="Pfam" id="PF04142">
    <property type="entry name" value="Nuc_sug_transp"/>
    <property type="match status" value="1"/>
</dbReference>
<keyword evidence="8" id="KW-1185">Reference proteome</keyword>
<evidence type="ECO:0000256" key="3">
    <source>
        <dbReference type="ARBA" id="ARBA00022989"/>
    </source>
</evidence>
<evidence type="ECO:0000313" key="8">
    <source>
        <dbReference type="Proteomes" id="UP001165122"/>
    </source>
</evidence>
<gene>
    <name evidence="7" type="ORF">TrLO_g461</name>
</gene>
<dbReference type="NCBIfam" id="TIGR00803">
    <property type="entry name" value="nst"/>
    <property type="match status" value="1"/>
</dbReference>
<dbReference type="GO" id="GO:0000139">
    <property type="term" value="C:Golgi membrane"/>
    <property type="evidence" value="ECO:0007669"/>
    <property type="project" value="InterPro"/>
</dbReference>
<sequence>MNSSSLDNRTKPEEDLESSSLLSNTQNDSSSPALNIEQFHPTSNTQRHHHYNNTRAAQPASNPNSGVSISSTGLKVLGLLAVQNASKNLIMRFAVQDKPDFLYSAAVIGSESTKLFLSICYILFYDKRSFASIITFLKEDKKNAILLTVPATVYNIQQTLEYVALSNLDASVFSVLVQTKLVATAGFAVGILGKHLTKVQVLSLGLLTTGVMLCNMKNTCSESESDTESNQWVGIFATLGIALSSGFASVYTEKVIKKQKDRGKTREGYSLAYMQVQLAGVSLIIIGCWATVKDFGKITENGLFHNFNGAAFVSVLTSALGGLTVAAVLKYADAVLKGYATAISVVLTGVFSMVLFGTELSVFYLLGMINVIISLLMYSGKNLYANMV</sequence>
<keyword evidence="2 6" id="KW-0812">Transmembrane</keyword>
<evidence type="ECO:0000256" key="2">
    <source>
        <dbReference type="ARBA" id="ARBA00022692"/>
    </source>
</evidence>
<keyword evidence="4 6" id="KW-0472">Membrane</keyword>
<dbReference type="OrthoDB" id="408493at2759"/>
<keyword evidence="3 6" id="KW-1133">Transmembrane helix</keyword>
<protein>
    <recommendedName>
        <fullName evidence="9">UDP-N-acetylglucosamine transporter</fullName>
    </recommendedName>
</protein>
<reference evidence="8" key="1">
    <citation type="journal article" date="2023" name="Commun. Biol.">
        <title>Genome analysis of Parmales, the sister group of diatoms, reveals the evolutionary specialization of diatoms from phago-mixotrophs to photoautotrophs.</title>
        <authorList>
            <person name="Ban H."/>
            <person name="Sato S."/>
            <person name="Yoshikawa S."/>
            <person name="Yamada K."/>
            <person name="Nakamura Y."/>
            <person name="Ichinomiya M."/>
            <person name="Sato N."/>
            <person name="Blanc-Mathieu R."/>
            <person name="Endo H."/>
            <person name="Kuwata A."/>
            <person name="Ogata H."/>
        </authorList>
    </citation>
    <scope>NUCLEOTIDE SEQUENCE [LARGE SCALE GENOMIC DNA]</scope>
    <source>
        <strain evidence="8">NIES 3700</strain>
    </source>
</reference>
<dbReference type="InterPro" id="IPR037185">
    <property type="entry name" value="EmrE-like"/>
</dbReference>
<feature type="compositionally biased region" description="Polar residues" evidence="5">
    <location>
        <begin position="24"/>
        <end position="33"/>
    </location>
</feature>
<dbReference type="SUPFAM" id="SSF103481">
    <property type="entry name" value="Multidrug resistance efflux transporter EmrE"/>
    <property type="match status" value="1"/>
</dbReference>
<name>A0A9W7FKY8_9STRA</name>
<evidence type="ECO:0000256" key="5">
    <source>
        <dbReference type="SAM" id="MobiDB-lite"/>
    </source>
</evidence>
<feature type="region of interest" description="Disordered" evidence="5">
    <location>
        <begin position="1"/>
        <end position="36"/>
    </location>
</feature>
<dbReference type="GO" id="GO:0015165">
    <property type="term" value="F:pyrimidine nucleotide-sugar transmembrane transporter activity"/>
    <property type="evidence" value="ECO:0007669"/>
    <property type="project" value="InterPro"/>
</dbReference>
<evidence type="ECO:0000313" key="7">
    <source>
        <dbReference type="EMBL" id="GMI14097.1"/>
    </source>
</evidence>
<dbReference type="PANTHER" id="PTHR10231">
    <property type="entry name" value="NUCLEOTIDE-SUGAR TRANSMEMBRANE TRANSPORTER"/>
    <property type="match status" value="1"/>
</dbReference>
<evidence type="ECO:0008006" key="9">
    <source>
        <dbReference type="Google" id="ProtNLM"/>
    </source>
</evidence>
<feature type="transmembrane region" description="Helical" evidence="6">
    <location>
        <begin position="232"/>
        <end position="251"/>
    </location>
</feature>
<evidence type="ECO:0000256" key="1">
    <source>
        <dbReference type="ARBA" id="ARBA00004141"/>
    </source>
</evidence>
<proteinExistence type="predicted"/>
<dbReference type="InterPro" id="IPR007271">
    <property type="entry name" value="Nuc_sug_transpt"/>
</dbReference>
<accession>A0A9W7FKY8</accession>
<evidence type="ECO:0000256" key="6">
    <source>
        <dbReference type="SAM" id="Phobius"/>
    </source>
</evidence>
<evidence type="ECO:0000256" key="4">
    <source>
        <dbReference type="ARBA" id="ARBA00023136"/>
    </source>
</evidence>
<feature type="transmembrane region" description="Helical" evidence="6">
    <location>
        <begin position="339"/>
        <end position="356"/>
    </location>
</feature>
<comment type="caution">
    <text evidence="7">The sequence shown here is derived from an EMBL/GenBank/DDBJ whole genome shotgun (WGS) entry which is preliminary data.</text>
</comment>
<feature type="transmembrane region" description="Helical" evidence="6">
    <location>
        <begin position="271"/>
        <end position="292"/>
    </location>
</feature>
<dbReference type="EMBL" id="BRXW01000207">
    <property type="protein sequence ID" value="GMI14097.1"/>
    <property type="molecule type" value="Genomic_DNA"/>
</dbReference>
<comment type="subcellular location">
    <subcellularLocation>
        <location evidence="1">Membrane</location>
        <topology evidence="1">Multi-pass membrane protein</topology>
    </subcellularLocation>
</comment>